<dbReference type="AlphaFoldDB" id="A0AA38NV05"/>
<dbReference type="EMBL" id="MU807865">
    <property type="protein sequence ID" value="KAJ3831055.1"/>
    <property type="molecule type" value="Genomic_DNA"/>
</dbReference>
<evidence type="ECO:0000313" key="2">
    <source>
        <dbReference type="Proteomes" id="UP001163846"/>
    </source>
</evidence>
<proteinExistence type="predicted"/>
<sequence>MSNLEDNMSVAVAIPTQKSKPHKANVLIGRRGNTNNSSRMSNLEDNMQAIKEGFLDIAQDMLKHAWTCWGSYHYVSDMLGHARTCSGSHHHVLDMLEHAQTCWGSYHYFSDMLKHAWMYSDSHHYVSDMVVAV</sequence>
<dbReference type="Proteomes" id="UP001163846">
    <property type="component" value="Unassembled WGS sequence"/>
</dbReference>
<protein>
    <submittedName>
        <fullName evidence="1">Uncharacterized protein</fullName>
    </submittedName>
</protein>
<organism evidence="1 2">
    <name type="scientific">Lentinula raphanica</name>
    <dbReference type="NCBI Taxonomy" id="153919"/>
    <lineage>
        <taxon>Eukaryota</taxon>
        <taxon>Fungi</taxon>
        <taxon>Dikarya</taxon>
        <taxon>Basidiomycota</taxon>
        <taxon>Agaricomycotina</taxon>
        <taxon>Agaricomycetes</taxon>
        <taxon>Agaricomycetidae</taxon>
        <taxon>Agaricales</taxon>
        <taxon>Marasmiineae</taxon>
        <taxon>Omphalotaceae</taxon>
        <taxon>Lentinula</taxon>
    </lineage>
</organism>
<accession>A0AA38NV05</accession>
<reference evidence="1" key="1">
    <citation type="submission" date="2022-08" db="EMBL/GenBank/DDBJ databases">
        <authorList>
            <consortium name="DOE Joint Genome Institute"/>
            <person name="Min B."/>
            <person name="Riley R."/>
            <person name="Sierra-Patev S."/>
            <person name="Naranjo-Ortiz M."/>
            <person name="Looney B."/>
            <person name="Konkel Z."/>
            <person name="Slot J.C."/>
            <person name="Sakamoto Y."/>
            <person name="Steenwyk J.L."/>
            <person name="Rokas A."/>
            <person name="Carro J."/>
            <person name="Camarero S."/>
            <person name="Ferreira P."/>
            <person name="Molpeceres G."/>
            <person name="Ruiz-Duenas F.J."/>
            <person name="Serrano A."/>
            <person name="Henrissat B."/>
            <person name="Drula E."/>
            <person name="Hughes K.W."/>
            <person name="Mata J.L."/>
            <person name="Ishikawa N.K."/>
            <person name="Vargas-Isla R."/>
            <person name="Ushijima S."/>
            <person name="Smith C.A."/>
            <person name="Ahrendt S."/>
            <person name="Andreopoulos W."/>
            <person name="He G."/>
            <person name="Labutti K."/>
            <person name="Lipzen A."/>
            <person name="Ng V."/>
            <person name="Sandor L."/>
            <person name="Barry K."/>
            <person name="Martinez A.T."/>
            <person name="Xiao Y."/>
            <person name="Gibbons J.G."/>
            <person name="Terashima K."/>
            <person name="Hibbett D.S."/>
            <person name="Grigoriev I.V."/>
        </authorList>
    </citation>
    <scope>NUCLEOTIDE SEQUENCE</scope>
    <source>
        <strain evidence="1">TFB9207</strain>
    </source>
</reference>
<gene>
    <name evidence="1" type="ORF">F5878DRAFT_667984</name>
</gene>
<evidence type="ECO:0000313" key="1">
    <source>
        <dbReference type="EMBL" id="KAJ3831055.1"/>
    </source>
</evidence>
<keyword evidence="2" id="KW-1185">Reference proteome</keyword>
<name>A0AA38NV05_9AGAR</name>
<comment type="caution">
    <text evidence="1">The sequence shown here is derived from an EMBL/GenBank/DDBJ whole genome shotgun (WGS) entry which is preliminary data.</text>
</comment>